<dbReference type="InterPro" id="IPR006094">
    <property type="entry name" value="Oxid_FAD_bind_N"/>
</dbReference>
<reference evidence="9" key="1">
    <citation type="journal article" date="2021" name="mSystems">
        <title>Bacteria and Archaea Synergistically Convert Glycine Betaine to Biogenic Methane in the Formosa Cold Seep of the South China Sea.</title>
        <authorList>
            <person name="Li L."/>
            <person name="Zhang W."/>
            <person name="Zhang S."/>
            <person name="Song L."/>
            <person name="Sun Q."/>
            <person name="Zhang H."/>
            <person name="Xiang H."/>
            <person name="Dong X."/>
        </authorList>
    </citation>
    <scope>NUCLEOTIDE SEQUENCE</scope>
    <source>
        <strain evidence="9">ZWT</strain>
    </source>
</reference>
<evidence type="ECO:0000256" key="6">
    <source>
        <dbReference type="PIRSR" id="PIRSR625650-2"/>
    </source>
</evidence>
<dbReference type="Pfam" id="PF01565">
    <property type="entry name" value="FAD_binding_4"/>
    <property type="match status" value="1"/>
</dbReference>
<organism evidence="9 10">
    <name type="scientific">Oceanirhabdus seepicola</name>
    <dbReference type="NCBI Taxonomy" id="2828781"/>
    <lineage>
        <taxon>Bacteria</taxon>
        <taxon>Bacillati</taxon>
        <taxon>Bacillota</taxon>
        <taxon>Clostridia</taxon>
        <taxon>Eubacteriales</taxon>
        <taxon>Clostridiaceae</taxon>
        <taxon>Oceanirhabdus</taxon>
    </lineage>
</organism>
<dbReference type="GO" id="GO:0071949">
    <property type="term" value="F:FAD binding"/>
    <property type="evidence" value="ECO:0007669"/>
    <property type="project" value="InterPro"/>
</dbReference>
<feature type="site" description="Important for enzyme activity" evidence="7">
    <location>
        <position position="342"/>
    </location>
</feature>
<name>A0A9J6P7I4_9CLOT</name>
<evidence type="ECO:0000256" key="1">
    <source>
        <dbReference type="ARBA" id="ARBA00008000"/>
    </source>
</evidence>
<evidence type="ECO:0000256" key="3">
    <source>
        <dbReference type="ARBA" id="ARBA00022827"/>
    </source>
</evidence>
<dbReference type="PROSITE" id="PS51387">
    <property type="entry name" value="FAD_PCMH"/>
    <property type="match status" value="1"/>
</dbReference>
<dbReference type="PANTHER" id="PTHR46568">
    <property type="entry name" value="ALKYLDIHYDROXYACETONEPHOSPHATE SYNTHASE, PEROXISOMAL"/>
    <property type="match status" value="1"/>
</dbReference>
<dbReference type="EMBL" id="JAGSOJ010000004">
    <property type="protein sequence ID" value="MCM1991945.1"/>
    <property type="molecule type" value="Genomic_DNA"/>
</dbReference>
<dbReference type="InterPro" id="IPR004113">
    <property type="entry name" value="FAD-bd_oxidored_4_C"/>
</dbReference>
<dbReference type="SUPFAM" id="SSF56176">
    <property type="entry name" value="FAD-binding/transporter-associated domain-like"/>
    <property type="match status" value="1"/>
</dbReference>
<keyword evidence="3" id="KW-0274">FAD</keyword>
<reference evidence="9" key="2">
    <citation type="submission" date="2021-04" db="EMBL/GenBank/DDBJ databases">
        <authorList>
            <person name="Dong X."/>
        </authorList>
    </citation>
    <scope>NUCLEOTIDE SEQUENCE</scope>
    <source>
        <strain evidence="9">ZWT</strain>
    </source>
</reference>
<evidence type="ECO:0000256" key="2">
    <source>
        <dbReference type="ARBA" id="ARBA00022630"/>
    </source>
</evidence>
<evidence type="ECO:0000256" key="4">
    <source>
        <dbReference type="ARBA" id="ARBA00023002"/>
    </source>
</evidence>
<feature type="domain" description="FAD-binding PCMH-type" evidence="8">
    <location>
        <begin position="119"/>
        <end position="305"/>
    </location>
</feature>
<dbReference type="InterPro" id="IPR016167">
    <property type="entry name" value="FAD-bd_PCMH_sub1"/>
</dbReference>
<dbReference type="GO" id="GO:0008609">
    <property type="term" value="F:alkylglycerone-phosphate synthase activity"/>
    <property type="evidence" value="ECO:0007669"/>
    <property type="project" value="InterPro"/>
</dbReference>
<evidence type="ECO:0000256" key="5">
    <source>
        <dbReference type="PIRSR" id="PIRSR625650-1"/>
    </source>
</evidence>
<dbReference type="RefSeq" id="WP_250861078.1">
    <property type="nucleotide sequence ID" value="NZ_JAGSOJ010000004.1"/>
</dbReference>
<evidence type="ECO:0000256" key="7">
    <source>
        <dbReference type="PIRSR" id="PIRSR625650-4"/>
    </source>
</evidence>
<dbReference type="Gene3D" id="3.30.70.3450">
    <property type="match status" value="1"/>
</dbReference>
<dbReference type="InterPro" id="IPR016164">
    <property type="entry name" value="FAD-linked_Oxase-like_C"/>
</dbReference>
<keyword evidence="10" id="KW-1185">Reference proteome</keyword>
<evidence type="ECO:0000259" key="8">
    <source>
        <dbReference type="PROSITE" id="PS51387"/>
    </source>
</evidence>
<dbReference type="Proteomes" id="UP001056429">
    <property type="component" value="Unassembled WGS sequence"/>
</dbReference>
<dbReference type="InterPro" id="IPR025650">
    <property type="entry name" value="Alkyl-DHAP_Synthase"/>
</dbReference>
<accession>A0A9J6P7I4</accession>
<keyword evidence="4" id="KW-0560">Oxidoreductase</keyword>
<dbReference type="InterPro" id="IPR036318">
    <property type="entry name" value="FAD-bd_PCMH-like_sf"/>
</dbReference>
<dbReference type="Gene3D" id="1.10.45.10">
    <property type="entry name" value="Vanillyl-alcohol Oxidase, Chain A, domain 4"/>
    <property type="match status" value="1"/>
</dbReference>
<dbReference type="SUPFAM" id="SSF55103">
    <property type="entry name" value="FAD-linked oxidases, C-terminal domain"/>
    <property type="match status" value="1"/>
</dbReference>
<dbReference type="PANTHER" id="PTHR46568:SF1">
    <property type="entry name" value="ALKYLDIHYDROXYACETONEPHOSPHATE SYNTHASE, PEROXISOMAL"/>
    <property type="match status" value="1"/>
</dbReference>
<dbReference type="GO" id="GO:0016491">
    <property type="term" value="F:oxidoreductase activity"/>
    <property type="evidence" value="ECO:0007669"/>
    <property type="project" value="UniProtKB-KW"/>
</dbReference>
<dbReference type="Gene3D" id="3.30.300.330">
    <property type="match status" value="1"/>
</dbReference>
<comment type="similarity">
    <text evidence="1">Belongs to the FAD-binding oxidoreductase/transferase type 4 family.</text>
</comment>
<feature type="active site" description="Proton donor/acceptor" evidence="5">
    <location>
        <position position="485"/>
    </location>
</feature>
<evidence type="ECO:0000313" key="9">
    <source>
        <dbReference type="EMBL" id="MCM1991945.1"/>
    </source>
</evidence>
<protein>
    <submittedName>
        <fullName evidence="9">FAD-binding oxidoreductase</fullName>
    </submittedName>
</protein>
<dbReference type="Pfam" id="PF02913">
    <property type="entry name" value="FAD-oxidase_C"/>
    <property type="match status" value="1"/>
</dbReference>
<feature type="binding site" evidence="6">
    <location>
        <position position="429"/>
    </location>
    <ligand>
        <name>substrate</name>
    </ligand>
</feature>
<dbReference type="Gene3D" id="3.30.43.10">
    <property type="entry name" value="Uridine Diphospho-n-acetylenolpyruvylglucosamine Reductase, domain 2"/>
    <property type="match status" value="1"/>
</dbReference>
<dbReference type="AlphaFoldDB" id="A0A9J6P7I4"/>
<dbReference type="Gene3D" id="3.30.465.10">
    <property type="match status" value="1"/>
</dbReference>
<dbReference type="GO" id="GO:0008610">
    <property type="term" value="P:lipid biosynthetic process"/>
    <property type="evidence" value="ECO:0007669"/>
    <property type="project" value="InterPro"/>
</dbReference>
<gene>
    <name evidence="9" type="ORF">KDK92_19565</name>
</gene>
<evidence type="ECO:0000313" key="10">
    <source>
        <dbReference type="Proteomes" id="UP001056429"/>
    </source>
</evidence>
<sequence>MKNKNEEYYPKWCEEAPPEGSYRSILKWGDPNEYKHPNKRLYALMKETFNMTDDDFKTPQKRGLEKVQYDVPINVSHEQISMFKDFVGEENVKTDDYTRLEVAYGKTMIDLMRLREGIVENIPDIVLYPRDKEDIKKIVKYCHEQEIAVYIYGGGSSVTRGVECVKGGISLDMRKHMKKVLNFNEKNQTITVEAGMSGPDLEKTLNDAPNLFNAKRKYTCGHFPQSFEYSCVGGWVVTRGAGQNSTYYGKIEDMVICQEYVTPKGIIKTEEFPANATGPSIDQIMMGSEGAYGVLVNVTLKIFRHMPENQRRFSYIFKNWDDAMEAAREIMQGQFGYPSVFRLSDSEETDVAMKLYGIEGTVLDKIMAMKGYKKGERCLFLGFTDGEKSFTKVVKRKVHKICKKYGAMYSTGYVTKNWEHGRFRDPYMREDLQDYGVMTDTLECSVTWDTMKKVHEGVRAYCKSRPNTVCMTHMSHVYPQGANLYFIFIAKINKIDDYIEYQSGILDNIQKYGAAMSHHHGIGKMTAPWLEGQLGAEQIDVFKVLKEHFDPKNIMNPGGTLGLDMKDSEKRFLREDMKPIQSEKYTMNKVQ</sequence>
<dbReference type="InterPro" id="IPR016169">
    <property type="entry name" value="FAD-bd_PCMH_sub2"/>
</dbReference>
<comment type="caution">
    <text evidence="9">The sequence shown here is derived from an EMBL/GenBank/DDBJ whole genome shotgun (WGS) entry which is preliminary data.</text>
</comment>
<dbReference type="InterPro" id="IPR016166">
    <property type="entry name" value="FAD-bd_PCMH"/>
</dbReference>
<proteinExistence type="inferred from homology"/>
<keyword evidence="2" id="KW-0285">Flavoprotein</keyword>
<dbReference type="InterPro" id="IPR016171">
    <property type="entry name" value="Vanillyl_alc_oxidase_C-sub2"/>
</dbReference>